<evidence type="ECO:0000313" key="3">
    <source>
        <dbReference type="Proteomes" id="UP000607653"/>
    </source>
</evidence>
<comment type="caution">
    <text evidence="2">The sequence shown here is derived from an EMBL/GenBank/DDBJ whole genome shotgun (WGS) entry which is preliminary data.</text>
</comment>
<accession>A0A822XW45</accession>
<feature type="transmembrane region" description="Helical" evidence="1">
    <location>
        <begin position="37"/>
        <end position="56"/>
    </location>
</feature>
<proteinExistence type="predicted"/>
<dbReference type="Proteomes" id="UP000607653">
    <property type="component" value="Unassembled WGS sequence"/>
</dbReference>
<keyword evidence="1" id="KW-0812">Transmembrane</keyword>
<keyword evidence="1" id="KW-0472">Membrane</keyword>
<dbReference type="AlphaFoldDB" id="A0A822XW45"/>
<organism evidence="2 3">
    <name type="scientific">Nelumbo nucifera</name>
    <name type="common">Sacred lotus</name>
    <dbReference type="NCBI Taxonomy" id="4432"/>
    <lineage>
        <taxon>Eukaryota</taxon>
        <taxon>Viridiplantae</taxon>
        <taxon>Streptophyta</taxon>
        <taxon>Embryophyta</taxon>
        <taxon>Tracheophyta</taxon>
        <taxon>Spermatophyta</taxon>
        <taxon>Magnoliopsida</taxon>
        <taxon>Proteales</taxon>
        <taxon>Nelumbonaceae</taxon>
        <taxon>Nelumbo</taxon>
    </lineage>
</organism>
<protein>
    <submittedName>
        <fullName evidence="2">Uncharacterized protein</fullName>
    </submittedName>
</protein>
<dbReference type="PANTHER" id="PTHR36755:SF1">
    <property type="entry name" value="OS06G0149300 PROTEIN"/>
    <property type="match status" value="1"/>
</dbReference>
<keyword evidence="3" id="KW-1185">Reference proteome</keyword>
<evidence type="ECO:0000313" key="2">
    <source>
        <dbReference type="EMBL" id="DAD21638.1"/>
    </source>
</evidence>
<dbReference type="EMBL" id="DUZY01000001">
    <property type="protein sequence ID" value="DAD21638.1"/>
    <property type="molecule type" value="Genomic_DNA"/>
</dbReference>
<evidence type="ECO:0000256" key="1">
    <source>
        <dbReference type="SAM" id="Phobius"/>
    </source>
</evidence>
<keyword evidence="1" id="KW-1133">Transmembrane helix</keyword>
<gene>
    <name evidence="2" type="ORF">HUJ06_023101</name>
</gene>
<dbReference type="PANTHER" id="PTHR36755">
    <property type="entry name" value="PROTEIN, PUTATIVE-RELATED"/>
    <property type="match status" value="1"/>
</dbReference>
<reference evidence="2 3" key="1">
    <citation type="journal article" date="2020" name="Mol. Biol. Evol.">
        <title>Distinct Expression and Methylation Patterns for Genes with Different Fates following a Single Whole-Genome Duplication in Flowering Plants.</title>
        <authorList>
            <person name="Shi T."/>
            <person name="Rahmani R.S."/>
            <person name="Gugger P.F."/>
            <person name="Wang M."/>
            <person name="Li H."/>
            <person name="Zhang Y."/>
            <person name="Li Z."/>
            <person name="Wang Q."/>
            <person name="Van de Peer Y."/>
            <person name="Marchal K."/>
            <person name="Chen J."/>
        </authorList>
    </citation>
    <scope>NUCLEOTIDE SEQUENCE [LARGE SCALE GENOMIC DNA]</scope>
    <source>
        <tissue evidence="2">Leaf</tissue>
    </source>
</reference>
<sequence length="66" mass="6870">MSQDRYCRLDFHLRAILVGGIIAFAKVAGAMKVAGGVKLGVVVVTMSVAATATMAGSKWEVDDASK</sequence>
<name>A0A822XW45_NELNU</name>